<dbReference type="Pfam" id="PF10502">
    <property type="entry name" value="Peptidase_S26"/>
    <property type="match status" value="1"/>
</dbReference>
<dbReference type="GO" id="GO:0009003">
    <property type="term" value="F:signal peptidase activity"/>
    <property type="evidence" value="ECO:0007669"/>
    <property type="project" value="UniProtKB-EC"/>
</dbReference>
<dbReference type="InterPro" id="IPR000223">
    <property type="entry name" value="Pept_S26A_signal_pept_1"/>
</dbReference>
<comment type="caution">
    <text evidence="9">The sequence shown here is derived from an EMBL/GenBank/DDBJ whole genome shotgun (WGS) entry which is preliminary data.</text>
</comment>
<dbReference type="RefSeq" id="WP_103320891.1">
    <property type="nucleotide sequence ID" value="NZ_PPTF01000068.1"/>
</dbReference>
<dbReference type="GO" id="GO:0004252">
    <property type="term" value="F:serine-type endopeptidase activity"/>
    <property type="evidence" value="ECO:0007669"/>
    <property type="project" value="InterPro"/>
</dbReference>
<accession>A0A2K4MLD6</accession>
<dbReference type="GO" id="GO:0016020">
    <property type="term" value="C:membrane"/>
    <property type="evidence" value="ECO:0007669"/>
    <property type="project" value="UniProtKB-SubCell"/>
</dbReference>
<evidence type="ECO:0000313" key="9">
    <source>
        <dbReference type="EMBL" id="POA97897.1"/>
    </source>
</evidence>
<dbReference type="GO" id="GO:0006465">
    <property type="term" value="P:signal peptide processing"/>
    <property type="evidence" value="ECO:0007669"/>
    <property type="project" value="InterPro"/>
</dbReference>
<feature type="active site" evidence="6">
    <location>
        <position position="35"/>
    </location>
</feature>
<dbReference type="AlphaFoldDB" id="A0A2K4MLD6"/>
<reference evidence="9 10" key="1">
    <citation type="submission" date="2018-01" db="EMBL/GenBank/DDBJ databases">
        <title>Genomic Sequence of Chromobacterium MWU13-2610 from wild cranberry bogs within the Cape Cod National Seashore.</title>
        <authorList>
            <person name="O'Hara-Hanley K."/>
            <person name="Soby S."/>
            <person name="Harrison A."/>
        </authorList>
    </citation>
    <scope>NUCLEOTIDE SEQUENCE [LARGE SCALE GENOMIC DNA]</scope>
    <source>
        <strain evidence="9 10">MWU13-2610</strain>
    </source>
</reference>
<dbReference type="EC" id="3.4.21.89" evidence="3 7"/>
<dbReference type="InterPro" id="IPR036286">
    <property type="entry name" value="LexA/Signal_pep-like_sf"/>
</dbReference>
<evidence type="ECO:0000256" key="6">
    <source>
        <dbReference type="PIRSR" id="PIRSR600223-1"/>
    </source>
</evidence>
<evidence type="ECO:0000256" key="2">
    <source>
        <dbReference type="ARBA" id="ARBA00009370"/>
    </source>
</evidence>
<dbReference type="PRINTS" id="PR00727">
    <property type="entry name" value="LEADERPTASE"/>
</dbReference>
<feature type="active site" evidence="6">
    <location>
        <position position="89"/>
    </location>
</feature>
<keyword evidence="5 7" id="KW-0378">Hydrolase</keyword>
<evidence type="ECO:0000256" key="7">
    <source>
        <dbReference type="RuleBase" id="RU362042"/>
    </source>
</evidence>
<comment type="catalytic activity">
    <reaction evidence="1 7">
        <text>Cleavage of hydrophobic, N-terminal signal or leader sequences from secreted and periplasmic proteins.</text>
        <dbReference type="EC" id="3.4.21.89"/>
    </reaction>
</comment>
<evidence type="ECO:0000256" key="3">
    <source>
        <dbReference type="ARBA" id="ARBA00013208"/>
    </source>
</evidence>
<dbReference type="NCBIfam" id="TIGR02227">
    <property type="entry name" value="sigpep_I_bact"/>
    <property type="match status" value="1"/>
</dbReference>
<organism evidence="9 10">
    <name type="scientific">Chromobacterium sinusclupearum</name>
    <dbReference type="NCBI Taxonomy" id="2077146"/>
    <lineage>
        <taxon>Bacteria</taxon>
        <taxon>Pseudomonadati</taxon>
        <taxon>Pseudomonadota</taxon>
        <taxon>Betaproteobacteria</taxon>
        <taxon>Neisseriales</taxon>
        <taxon>Chromobacteriaceae</taxon>
        <taxon>Chromobacterium</taxon>
    </lineage>
</organism>
<dbReference type="PANTHER" id="PTHR43390:SF1">
    <property type="entry name" value="CHLOROPLAST PROCESSING PEPTIDASE"/>
    <property type="match status" value="1"/>
</dbReference>
<comment type="subcellular location">
    <subcellularLocation>
        <location evidence="7">Membrane</location>
        <topology evidence="7">Single-pass type II membrane protein</topology>
    </subcellularLocation>
</comment>
<evidence type="ECO:0000256" key="5">
    <source>
        <dbReference type="ARBA" id="ARBA00022801"/>
    </source>
</evidence>
<proteinExistence type="inferred from homology"/>
<gene>
    <name evidence="9" type="primary">lepB</name>
    <name evidence="9" type="ORF">C2134_14695</name>
</gene>
<feature type="domain" description="Peptidase S26" evidence="8">
    <location>
        <begin position="11"/>
        <end position="199"/>
    </location>
</feature>
<dbReference type="InterPro" id="IPR019533">
    <property type="entry name" value="Peptidase_S26"/>
</dbReference>
<dbReference type="InterPro" id="IPR019757">
    <property type="entry name" value="Pept_S26A_signal_pept_1_Lys-AS"/>
</dbReference>
<dbReference type="InterPro" id="IPR019758">
    <property type="entry name" value="Pept_S26A_signal_pept_1_CS"/>
</dbReference>
<dbReference type="SUPFAM" id="SSF51306">
    <property type="entry name" value="LexA/Signal peptidase"/>
    <property type="match status" value="1"/>
</dbReference>
<dbReference type="PANTHER" id="PTHR43390">
    <property type="entry name" value="SIGNAL PEPTIDASE I"/>
    <property type="match status" value="1"/>
</dbReference>
<keyword evidence="7" id="KW-0645">Protease</keyword>
<dbReference type="EMBL" id="PPTF01000068">
    <property type="protein sequence ID" value="POA97897.1"/>
    <property type="molecule type" value="Genomic_DNA"/>
</dbReference>
<sequence length="222" mass="24890">MKRWFQNNRGFLVFLLVFGLFRTAVADWNPIPSGSMRPTVLEGDVVLVNRLAYDLKLPLSNVILHRTGEPQRGDIVTFASPKDGTRLIKRLVAVPGDMVEMRNEELIINGRTAHYQPLQQLTETVADNVALPALRLQESGVLPPHRMQWLAGVNARSSFGPITIPPGQYMMLGDNRDDSADSRYFGLVPRNLLIGRAVGIIASADITGNWMPRWERFASDFH</sequence>
<dbReference type="GO" id="GO:0010027">
    <property type="term" value="P:thylakoid membrane organization"/>
    <property type="evidence" value="ECO:0007669"/>
    <property type="project" value="TreeGrafter"/>
</dbReference>
<evidence type="ECO:0000256" key="4">
    <source>
        <dbReference type="ARBA" id="ARBA00019232"/>
    </source>
</evidence>
<keyword evidence="10" id="KW-1185">Reference proteome</keyword>
<dbReference type="PROSITE" id="PS00761">
    <property type="entry name" value="SPASE_I_3"/>
    <property type="match status" value="1"/>
</dbReference>
<comment type="similarity">
    <text evidence="2 7">Belongs to the peptidase S26 family.</text>
</comment>
<evidence type="ECO:0000313" key="10">
    <source>
        <dbReference type="Proteomes" id="UP000236416"/>
    </source>
</evidence>
<evidence type="ECO:0000256" key="1">
    <source>
        <dbReference type="ARBA" id="ARBA00000677"/>
    </source>
</evidence>
<dbReference type="Gene3D" id="2.10.109.10">
    <property type="entry name" value="Umud Fragment, subunit A"/>
    <property type="match status" value="1"/>
</dbReference>
<dbReference type="CDD" id="cd06530">
    <property type="entry name" value="S26_SPase_I"/>
    <property type="match status" value="1"/>
</dbReference>
<protein>
    <recommendedName>
        <fullName evidence="4 7">Signal peptidase I</fullName>
        <ecNumber evidence="3 7">3.4.21.89</ecNumber>
    </recommendedName>
</protein>
<evidence type="ECO:0000259" key="8">
    <source>
        <dbReference type="Pfam" id="PF10502"/>
    </source>
</evidence>
<dbReference type="Proteomes" id="UP000236416">
    <property type="component" value="Unassembled WGS sequence"/>
</dbReference>
<dbReference type="PROSITE" id="PS00760">
    <property type="entry name" value="SPASE_I_2"/>
    <property type="match status" value="1"/>
</dbReference>
<name>A0A2K4MLD6_9NEIS</name>